<evidence type="ECO:0000313" key="3">
    <source>
        <dbReference type="Proteomes" id="UP000093053"/>
    </source>
</evidence>
<dbReference type="Pfam" id="PF11706">
    <property type="entry name" value="zf-CGNR"/>
    <property type="match status" value="1"/>
</dbReference>
<dbReference type="PANTHER" id="PTHR35525:SF3">
    <property type="entry name" value="BLL6575 PROTEIN"/>
    <property type="match status" value="1"/>
</dbReference>
<name>A0A1B2HB90_9PSEU</name>
<evidence type="ECO:0000259" key="1">
    <source>
        <dbReference type="Pfam" id="PF11706"/>
    </source>
</evidence>
<reference evidence="2 3" key="1">
    <citation type="submission" date="2016-07" db="EMBL/GenBank/DDBJ databases">
        <title>Complete genome sequence of the Lentzea guizhouensis DHS C013.</title>
        <authorList>
            <person name="Cao C."/>
        </authorList>
    </citation>
    <scope>NUCLEOTIDE SEQUENCE [LARGE SCALE GENOMIC DNA]</scope>
    <source>
        <strain evidence="2 3">DHS C013</strain>
    </source>
</reference>
<dbReference type="InterPro" id="IPR023286">
    <property type="entry name" value="ABATE_dom_sf"/>
</dbReference>
<accession>A0A1B2HB90</accession>
<dbReference type="STRING" id="1586287.BBK82_01760"/>
<dbReference type="SUPFAM" id="SSF160904">
    <property type="entry name" value="Jann2411-like"/>
    <property type="match status" value="1"/>
</dbReference>
<organism evidence="2 3">
    <name type="scientific">Lentzea guizhouensis</name>
    <dbReference type="NCBI Taxonomy" id="1586287"/>
    <lineage>
        <taxon>Bacteria</taxon>
        <taxon>Bacillati</taxon>
        <taxon>Actinomycetota</taxon>
        <taxon>Actinomycetes</taxon>
        <taxon>Pseudonocardiales</taxon>
        <taxon>Pseudonocardiaceae</taxon>
        <taxon>Lentzea</taxon>
    </lineage>
</organism>
<protein>
    <recommendedName>
        <fullName evidence="1">Zinc finger CGNR domain-containing protein</fullName>
    </recommendedName>
</protein>
<dbReference type="Gene3D" id="1.10.3300.10">
    <property type="entry name" value="Jann2411-like domain"/>
    <property type="match status" value="1"/>
</dbReference>
<proteinExistence type="predicted"/>
<dbReference type="Pfam" id="PF07336">
    <property type="entry name" value="ABATE"/>
    <property type="match status" value="1"/>
</dbReference>
<dbReference type="PANTHER" id="PTHR35525">
    <property type="entry name" value="BLL6575 PROTEIN"/>
    <property type="match status" value="1"/>
</dbReference>
<dbReference type="RefSeq" id="WP_065913406.1">
    <property type="nucleotide sequence ID" value="NZ_CP016793.1"/>
</dbReference>
<evidence type="ECO:0000313" key="2">
    <source>
        <dbReference type="EMBL" id="ANZ34988.1"/>
    </source>
</evidence>
<dbReference type="InterPro" id="IPR021005">
    <property type="entry name" value="Znf_CGNR"/>
</dbReference>
<keyword evidence="3" id="KW-1185">Reference proteome</keyword>
<feature type="domain" description="Zinc finger CGNR" evidence="1">
    <location>
        <begin position="110"/>
        <end position="150"/>
    </location>
</feature>
<dbReference type="AlphaFoldDB" id="A0A1B2HB90"/>
<dbReference type="EMBL" id="CP016793">
    <property type="protein sequence ID" value="ANZ34988.1"/>
    <property type="molecule type" value="Genomic_DNA"/>
</dbReference>
<dbReference type="OrthoDB" id="3211108at2"/>
<dbReference type="Proteomes" id="UP000093053">
    <property type="component" value="Chromosome"/>
</dbReference>
<dbReference type="InterPro" id="IPR010852">
    <property type="entry name" value="ABATE"/>
</dbReference>
<gene>
    <name evidence="2" type="ORF">BBK82_01760</name>
</gene>
<sequence length="152" mass="16529">MLAIDFVNTLTSEEDRLPQWLAEQGLPWSEAVVELRAQVREAVLTARDGAEPDLVPLNAALRGAPAYEVLSWSGGVVVSRERAGDESARALAVLAGAAADLLASPAVRKVKTCEGPGCVLLFVPAHPRRRWCDPATCGNRVRVARYYQRHKD</sequence>
<dbReference type="KEGG" id="led:BBK82_01760"/>